<gene>
    <name evidence="2" type="ORF">C7212DRAFT_340010</name>
</gene>
<evidence type="ECO:0000313" key="2">
    <source>
        <dbReference type="EMBL" id="PWW79088.1"/>
    </source>
</evidence>
<proteinExistence type="predicted"/>
<organism evidence="2 3">
    <name type="scientific">Tuber magnatum</name>
    <name type="common">white Piedmont truffle</name>
    <dbReference type="NCBI Taxonomy" id="42249"/>
    <lineage>
        <taxon>Eukaryota</taxon>
        <taxon>Fungi</taxon>
        <taxon>Dikarya</taxon>
        <taxon>Ascomycota</taxon>
        <taxon>Pezizomycotina</taxon>
        <taxon>Pezizomycetes</taxon>
        <taxon>Pezizales</taxon>
        <taxon>Tuberaceae</taxon>
        <taxon>Tuber</taxon>
    </lineage>
</organism>
<name>A0A317SXC4_9PEZI</name>
<evidence type="ECO:0000256" key="1">
    <source>
        <dbReference type="SAM" id="MobiDB-lite"/>
    </source>
</evidence>
<protein>
    <submittedName>
        <fullName evidence="2">Uncharacterized protein</fullName>
    </submittedName>
</protein>
<evidence type="ECO:0000313" key="3">
    <source>
        <dbReference type="Proteomes" id="UP000246991"/>
    </source>
</evidence>
<feature type="region of interest" description="Disordered" evidence="1">
    <location>
        <begin position="121"/>
        <end position="145"/>
    </location>
</feature>
<dbReference type="AlphaFoldDB" id="A0A317SXC4"/>
<dbReference type="Proteomes" id="UP000246991">
    <property type="component" value="Unassembled WGS sequence"/>
</dbReference>
<reference evidence="2 3" key="1">
    <citation type="submission" date="2018-03" db="EMBL/GenBank/DDBJ databases">
        <title>Genomes of Pezizomycetes fungi and the evolution of truffles.</title>
        <authorList>
            <person name="Murat C."/>
            <person name="Payen T."/>
            <person name="Noel B."/>
            <person name="Kuo A."/>
            <person name="Martin F.M."/>
        </authorList>
    </citation>
    <scope>NUCLEOTIDE SEQUENCE [LARGE SCALE GENOMIC DNA]</scope>
    <source>
        <strain evidence="2">091103-1</strain>
    </source>
</reference>
<dbReference type="EMBL" id="PYWC01000010">
    <property type="protein sequence ID" value="PWW79088.1"/>
    <property type="molecule type" value="Genomic_DNA"/>
</dbReference>
<sequence length="166" mass="18261">MGFRHIQDMSTGFGVPTPTLVQLYSSGLAKARDAASRARQAMIRVVEPGAWLHVKHVKFQAERCSAPLPSLMPKYEYSSTEGCGYRYGTGAPPLEYRTRAHWKGKWLEQSERKLRGLPLVKAPAEEEGGTGAEAPYDSGTRPGTLHEALKHPRAMENFNPGVGVLL</sequence>
<comment type="caution">
    <text evidence="2">The sequence shown here is derived from an EMBL/GenBank/DDBJ whole genome shotgun (WGS) entry which is preliminary data.</text>
</comment>
<keyword evidence="3" id="KW-1185">Reference proteome</keyword>
<accession>A0A317SXC4</accession>